<dbReference type="GO" id="GO:0005783">
    <property type="term" value="C:endoplasmic reticulum"/>
    <property type="evidence" value="ECO:0007669"/>
    <property type="project" value="TreeGrafter"/>
</dbReference>
<dbReference type="GO" id="GO:0006457">
    <property type="term" value="P:protein folding"/>
    <property type="evidence" value="ECO:0007669"/>
    <property type="project" value="TreeGrafter"/>
</dbReference>
<proteinExistence type="inferred from homology"/>
<dbReference type="PANTHER" id="PTHR45672:SF3">
    <property type="entry name" value="THIOREDOXIN DOMAIN-CONTAINING PROTEIN 5"/>
    <property type="match status" value="1"/>
</dbReference>
<feature type="domain" description="Thioredoxin" evidence="3">
    <location>
        <begin position="229"/>
        <end position="344"/>
    </location>
</feature>
<comment type="similarity">
    <text evidence="1">Belongs to the protein disulfide isomerase family.</text>
</comment>
<dbReference type="InterPro" id="IPR051063">
    <property type="entry name" value="PDI"/>
</dbReference>
<dbReference type="PROSITE" id="PS51352">
    <property type="entry name" value="THIOREDOXIN_2"/>
    <property type="match status" value="2"/>
</dbReference>
<dbReference type="Pfam" id="PF00085">
    <property type="entry name" value="Thioredoxin"/>
    <property type="match status" value="2"/>
</dbReference>
<dbReference type="InterPro" id="IPR036249">
    <property type="entry name" value="Thioredoxin-like_sf"/>
</dbReference>
<dbReference type="SUPFAM" id="SSF52833">
    <property type="entry name" value="Thioredoxin-like"/>
    <property type="match status" value="3"/>
</dbReference>
<dbReference type="GO" id="GO:0003756">
    <property type="term" value="F:protein disulfide isomerase activity"/>
    <property type="evidence" value="ECO:0007669"/>
    <property type="project" value="TreeGrafter"/>
</dbReference>
<dbReference type="Proteomes" id="UP001200034">
    <property type="component" value="Unassembled WGS sequence"/>
</dbReference>
<comment type="caution">
    <text evidence="4">The sequence shown here is derived from an EMBL/GenBank/DDBJ whole genome shotgun (WGS) entry which is preliminary data.</text>
</comment>
<protein>
    <recommendedName>
        <fullName evidence="3">Thioredoxin domain-containing protein</fullName>
    </recommendedName>
</protein>
<feature type="non-terminal residue" evidence="4">
    <location>
        <position position="348"/>
    </location>
</feature>
<evidence type="ECO:0000256" key="2">
    <source>
        <dbReference type="ARBA" id="ARBA00022729"/>
    </source>
</evidence>
<keyword evidence="2" id="KW-0732">Signal</keyword>
<accession>A0AAD4K6M6</accession>
<dbReference type="EMBL" id="JAJJHW010001127">
    <property type="protein sequence ID" value="KAH8377952.1"/>
    <property type="molecule type" value="Genomic_DNA"/>
</dbReference>
<keyword evidence="5" id="KW-1185">Reference proteome</keyword>
<dbReference type="PROSITE" id="PS00194">
    <property type="entry name" value="THIOREDOXIN_1"/>
    <property type="match status" value="1"/>
</dbReference>
<name>A0AAD4K6M6_9MUSC</name>
<dbReference type="CDD" id="cd02961">
    <property type="entry name" value="PDI_a_family"/>
    <property type="match status" value="1"/>
</dbReference>
<gene>
    <name evidence="4" type="ORF">KR093_008101</name>
</gene>
<sequence length="348" mass="39786">IDPKALAESTDNGSFLVELYSFDNLRHRRVQGMLTDLKTIMEDHDIQIASIDCYKHKKFCDERNISSYPSLGFFHKSATKYRTYDRSINRLSLLRLVDLPFTEITKMRRAAGEVTPLHSEDFKLVVSNGTFFVKFFSLNCPYCYALAPIWIQLAEDLRNEPVVSLAEYNCQVDRSICSDFSIEGVPTLLWLENGRNIRKYKGNRKLQSLKHFALEMIAYNGTYASSGTLLSANAVSAGEVTALHPEDFKSIVSKGTFFIKFFLVSCFHCRALAPIWIQLAEELRNEPVVSVAEFNCQEDMPRCSEFDIRTVPTLLWLENGENIRMFNGEPTLELLKEFALEMIAYNGT</sequence>
<evidence type="ECO:0000313" key="4">
    <source>
        <dbReference type="EMBL" id="KAH8377952.1"/>
    </source>
</evidence>
<dbReference type="InterPro" id="IPR013766">
    <property type="entry name" value="Thioredoxin_domain"/>
</dbReference>
<dbReference type="Gene3D" id="3.40.30.10">
    <property type="entry name" value="Glutaredoxin"/>
    <property type="match status" value="3"/>
</dbReference>
<dbReference type="AlphaFoldDB" id="A0AAD4K6M6"/>
<organism evidence="4 5">
    <name type="scientific">Drosophila rubida</name>
    <dbReference type="NCBI Taxonomy" id="30044"/>
    <lineage>
        <taxon>Eukaryota</taxon>
        <taxon>Metazoa</taxon>
        <taxon>Ecdysozoa</taxon>
        <taxon>Arthropoda</taxon>
        <taxon>Hexapoda</taxon>
        <taxon>Insecta</taxon>
        <taxon>Pterygota</taxon>
        <taxon>Neoptera</taxon>
        <taxon>Endopterygota</taxon>
        <taxon>Diptera</taxon>
        <taxon>Brachycera</taxon>
        <taxon>Muscomorpha</taxon>
        <taxon>Ephydroidea</taxon>
        <taxon>Drosophilidae</taxon>
        <taxon>Drosophila</taxon>
    </lineage>
</organism>
<dbReference type="InterPro" id="IPR017937">
    <property type="entry name" value="Thioredoxin_CS"/>
</dbReference>
<feature type="domain" description="Thioredoxin" evidence="3">
    <location>
        <begin position="95"/>
        <end position="218"/>
    </location>
</feature>
<evidence type="ECO:0000256" key="1">
    <source>
        <dbReference type="ARBA" id="ARBA00006347"/>
    </source>
</evidence>
<feature type="non-terminal residue" evidence="4">
    <location>
        <position position="1"/>
    </location>
</feature>
<evidence type="ECO:0000259" key="3">
    <source>
        <dbReference type="PROSITE" id="PS51352"/>
    </source>
</evidence>
<dbReference type="PANTHER" id="PTHR45672">
    <property type="entry name" value="PROTEIN DISULFIDE-ISOMERASE C17H9.14C-RELATED"/>
    <property type="match status" value="1"/>
</dbReference>
<reference evidence="4" key="1">
    <citation type="journal article" date="2021" name="Mol. Ecol. Resour.">
        <title>Phylogenomic analyses of the genus Drosophila reveals genomic signals of climate adaptation.</title>
        <authorList>
            <person name="Li F."/>
            <person name="Rane R.V."/>
            <person name="Luria V."/>
            <person name="Xiong Z."/>
            <person name="Chen J."/>
            <person name="Li Z."/>
            <person name="Catullo R.A."/>
            <person name="Griffin P.C."/>
            <person name="Schiffer M."/>
            <person name="Pearce S."/>
            <person name="Lee S.F."/>
            <person name="McElroy K."/>
            <person name="Stocker A."/>
            <person name="Shirriffs J."/>
            <person name="Cockerell F."/>
            <person name="Coppin C."/>
            <person name="Sgro C.M."/>
            <person name="Karger A."/>
            <person name="Cain J.W."/>
            <person name="Weber J.A."/>
            <person name="Santpere G."/>
            <person name="Kirschner M.W."/>
            <person name="Hoffmann A.A."/>
            <person name="Oakeshott J.G."/>
            <person name="Zhang G."/>
        </authorList>
    </citation>
    <scope>NUCLEOTIDE SEQUENCE</scope>
    <source>
        <strain evidence="4">BGI-SZ-2011g</strain>
    </source>
</reference>
<evidence type="ECO:0000313" key="5">
    <source>
        <dbReference type="Proteomes" id="UP001200034"/>
    </source>
</evidence>